<keyword evidence="1" id="KW-0206">Cytoskeleton</keyword>
<dbReference type="InterPro" id="IPR013783">
    <property type="entry name" value="Ig-like_fold"/>
</dbReference>
<accession>A0A915PW03</accession>
<evidence type="ECO:0000259" key="2">
    <source>
        <dbReference type="PROSITE" id="PS50202"/>
    </source>
</evidence>
<evidence type="ECO:0000313" key="4">
    <source>
        <dbReference type="WBParaSite" id="sdigi.contig3.g436.t1"/>
    </source>
</evidence>
<dbReference type="SUPFAM" id="SSF49354">
    <property type="entry name" value="PapD-like"/>
    <property type="match status" value="1"/>
</dbReference>
<proteinExistence type="predicted"/>
<dbReference type="PROSITE" id="PS50202">
    <property type="entry name" value="MSP"/>
    <property type="match status" value="1"/>
</dbReference>
<reference evidence="4" key="1">
    <citation type="submission" date="2022-11" db="UniProtKB">
        <authorList>
            <consortium name="WormBaseParasite"/>
        </authorList>
    </citation>
    <scope>IDENTIFICATION</scope>
</reference>
<dbReference type="Proteomes" id="UP000887581">
    <property type="component" value="Unplaced"/>
</dbReference>
<name>A0A915PW03_9BILA</name>
<dbReference type="InterPro" id="IPR000535">
    <property type="entry name" value="MSP_dom"/>
</dbReference>
<sequence length="143" mass="16157">MSESGANEAIGMEEFPRMPKNYTGFHVLPSIIILKLDHSSAITLRNTSSYPILYKIKCTSNRRISILDCAGILFPKHETVVLIYRHDCEVNATDQFLVLYTMVGMQWCIADANVLLCWQRAKAQQVPIKSVILTAKLKKPDES</sequence>
<keyword evidence="1" id="KW-0963">Cytoplasm</keyword>
<dbReference type="Pfam" id="PF00635">
    <property type="entry name" value="Motile_Sperm"/>
    <property type="match status" value="1"/>
</dbReference>
<evidence type="ECO:0000256" key="1">
    <source>
        <dbReference type="RuleBase" id="RU003425"/>
    </source>
</evidence>
<dbReference type="AlphaFoldDB" id="A0A915PW03"/>
<dbReference type="Gene3D" id="2.60.40.10">
    <property type="entry name" value="Immunoglobulins"/>
    <property type="match status" value="1"/>
</dbReference>
<protein>
    <recommendedName>
        <fullName evidence="1">Major sperm protein</fullName>
    </recommendedName>
</protein>
<dbReference type="InterPro" id="IPR008962">
    <property type="entry name" value="PapD-like_sf"/>
</dbReference>
<keyword evidence="3" id="KW-1185">Reference proteome</keyword>
<evidence type="ECO:0000313" key="3">
    <source>
        <dbReference type="Proteomes" id="UP000887581"/>
    </source>
</evidence>
<dbReference type="WBParaSite" id="sdigi.contig3.g436.t1">
    <property type="protein sequence ID" value="sdigi.contig3.g436.t1"/>
    <property type="gene ID" value="sdigi.contig3.g436"/>
</dbReference>
<comment type="function">
    <text evidence="1">Central component in molecular interactions underlying sperm crawling. Forms an extensive filament system that extends from sperm villipoda, along the leading edge of the pseudopod.</text>
</comment>
<organism evidence="3 4">
    <name type="scientific">Setaria digitata</name>
    <dbReference type="NCBI Taxonomy" id="48799"/>
    <lineage>
        <taxon>Eukaryota</taxon>
        <taxon>Metazoa</taxon>
        <taxon>Ecdysozoa</taxon>
        <taxon>Nematoda</taxon>
        <taxon>Chromadorea</taxon>
        <taxon>Rhabditida</taxon>
        <taxon>Spirurina</taxon>
        <taxon>Spiruromorpha</taxon>
        <taxon>Filarioidea</taxon>
        <taxon>Setariidae</taxon>
        <taxon>Setaria</taxon>
    </lineage>
</organism>
<feature type="domain" description="MSP" evidence="2">
    <location>
        <begin position="14"/>
        <end position="136"/>
    </location>
</feature>